<feature type="compositionally biased region" description="Basic and acidic residues" evidence="1">
    <location>
        <begin position="241"/>
        <end position="288"/>
    </location>
</feature>
<dbReference type="OrthoDB" id="21595at2759"/>
<dbReference type="SMART" id="SM00033">
    <property type="entry name" value="CH"/>
    <property type="match status" value="1"/>
</dbReference>
<feature type="region of interest" description="Disordered" evidence="1">
    <location>
        <begin position="1"/>
        <end position="22"/>
    </location>
</feature>
<dbReference type="STRING" id="1754190.A0A1Y2FPE8"/>
<protein>
    <recommendedName>
        <fullName evidence="2">Calponin-homology (CH) domain-containing protein</fullName>
    </recommendedName>
</protein>
<dbReference type="Gene3D" id="1.10.418.10">
    <property type="entry name" value="Calponin-like domain"/>
    <property type="match status" value="1"/>
</dbReference>
<feature type="compositionally biased region" description="Acidic residues" evidence="1">
    <location>
        <begin position="115"/>
        <end position="124"/>
    </location>
</feature>
<comment type="caution">
    <text evidence="3">The sequence shown here is derived from an EMBL/GenBank/DDBJ whole genome shotgun (WGS) entry which is preliminary data.</text>
</comment>
<feature type="compositionally biased region" description="Acidic residues" evidence="1">
    <location>
        <begin position="76"/>
        <end position="85"/>
    </location>
</feature>
<dbReference type="PANTHER" id="PTHR43941">
    <property type="entry name" value="STRUCTURAL MAINTENANCE OF CHROMOSOMES PROTEIN 2"/>
    <property type="match status" value="1"/>
</dbReference>
<sequence>MESENQDSASPELPPRIPKRLNMGEEFAKTISSELNSRLSSIRTSGNSATPSRISGIQYDAPPALPKRGDVKVSDENLDDYDIPGENDAPPIPPRKDASPPLPPRRGENVKLSDENLEDFDFPDDNAPPPPVPPRGADVKVSDENLDDYDIPSESAPPPALPPRKDDSDDDVPPPVPARTYHRFEENEGASAKEAKQEIDTSDELKKMVQKLEKELKDKEETISNLKSENNRLCSEIKSLKDEKRSSDDKIKELKSENESLKSENNKLRSDNESIKEKNKQLKIDIESASKQAQAASPTKSPTKSVKSPSKVAPVIPPKPSRKTCESMIQSANSIPNDEYDFNGNNESTATPTNENEDETDTKDNSNSSSLNGSIELLPGTSSRPLVLPTKSCVRKRGNRLSSAITERKSSKRVTSTLMEEPSGLDIDSPVSASPMSDSRKTSDAPPPLPSRSSLSVDHSELKSRLEKMNRNTIDEDSENSKNETPSKIKEEEKEDDNDDNENKKEVEDNVDEEIKEKNDHEKEEIVKSPTSAGAEEGGAGEEEEAEEEPEVNPTLSRIHRIGIPSLIPEGGLSNIKLRSRRREDSHSAHQFERLDEESLKKWIFATVKKDEVDGNLFDILHDGQLLCDLINVIRPEKQIVAKKGKMRPWHIVNINAYLNGCVDLRIKTIFKAEDLYEGEGLDKIIDNLSELKFYADNKK</sequence>
<evidence type="ECO:0000256" key="1">
    <source>
        <dbReference type="SAM" id="MobiDB-lite"/>
    </source>
</evidence>
<evidence type="ECO:0000313" key="3">
    <source>
        <dbReference type="EMBL" id="ORY85861.1"/>
    </source>
</evidence>
<feature type="compositionally biased region" description="Polar residues" evidence="1">
    <location>
        <begin position="327"/>
        <end position="336"/>
    </location>
</feature>
<gene>
    <name evidence="3" type="ORF">LY90DRAFT_663340</name>
</gene>
<dbReference type="PROSITE" id="PS50021">
    <property type="entry name" value="CH"/>
    <property type="match status" value="1"/>
</dbReference>
<feature type="compositionally biased region" description="Low complexity" evidence="1">
    <location>
        <begin position="296"/>
        <end position="314"/>
    </location>
</feature>
<feature type="compositionally biased region" description="Basic and acidic residues" evidence="1">
    <location>
        <begin position="458"/>
        <end position="492"/>
    </location>
</feature>
<dbReference type="Gene3D" id="1.20.5.1700">
    <property type="match status" value="1"/>
</dbReference>
<dbReference type="GO" id="GO:0007076">
    <property type="term" value="P:mitotic chromosome condensation"/>
    <property type="evidence" value="ECO:0007669"/>
    <property type="project" value="TreeGrafter"/>
</dbReference>
<dbReference type="Pfam" id="PF00307">
    <property type="entry name" value="CH"/>
    <property type="match status" value="1"/>
</dbReference>
<name>A0A1Y2FPE8_9FUNG</name>
<dbReference type="EMBL" id="MCOG01000003">
    <property type="protein sequence ID" value="ORY85861.1"/>
    <property type="molecule type" value="Genomic_DNA"/>
</dbReference>
<feature type="compositionally biased region" description="Basic and acidic residues" evidence="1">
    <location>
        <begin position="182"/>
        <end position="204"/>
    </location>
</feature>
<dbReference type="InterPro" id="IPR001715">
    <property type="entry name" value="CH_dom"/>
</dbReference>
<feature type="compositionally biased region" description="Basic and acidic residues" evidence="1">
    <location>
        <begin position="105"/>
        <end position="114"/>
    </location>
</feature>
<dbReference type="GO" id="GO:0000796">
    <property type="term" value="C:condensin complex"/>
    <property type="evidence" value="ECO:0007669"/>
    <property type="project" value="TreeGrafter"/>
</dbReference>
<feature type="domain" description="Calponin-homology (CH)" evidence="2">
    <location>
        <begin position="594"/>
        <end position="697"/>
    </location>
</feature>
<dbReference type="GO" id="GO:0003682">
    <property type="term" value="F:chromatin binding"/>
    <property type="evidence" value="ECO:0007669"/>
    <property type="project" value="TreeGrafter"/>
</dbReference>
<feature type="region of interest" description="Disordered" evidence="1">
    <location>
        <begin position="38"/>
        <end position="204"/>
    </location>
</feature>
<evidence type="ECO:0000259" key="2">
    <source>
        <dbReference type="PROSITE" id="PS50021"/>
    </source>
</evidence>
<proteinExistence type="predicted"/>
<feature type="compositionally biased region" description="Basic and acidic residues" evidence="1">
    <location>
        <begin position="501"/>
        <end position="527"/>
    </location>
</feature>
<evidence type="ECO:0000313" key="4">
    <source>
        <dbReference type="Proteomes" id="UP000193920"/>
    </source>
</evidence>
<feature type="compositionally biased region" description="Polar residues" evidence="1">
    <location>
        <begin position="38"/>
        <end position="55"/>
    </location>
</feature>
<reference evidence="3 4" key="1">
    <citation type="submission" date="2016-08" db="EMBL/GenBank/DDBJ databases">
        <title>A Parts List for Fungal Cellulosomes Revealed by Comparative Genomics.</title>
        <authorList>
            <consortium name="DOE Joint Genome Institute"/>
            <person name="Haitjema C.H."/>
            <person name="Gilmore S.P."/>
            <person name="Henske J.K."/>
            <person name="Solomon K.V."/>
            <person name="De Groot R."/>
            <person name="Kuo A."/>
            <person name="Mondo S.J."/>
            <person name="Salamov A.A."/>
            <person name="Labutti K."/>
            <person name="Zhao Z."/>
            <person name="Chiniquy J."/>
            <person name="Barry K."/>
            <person name="Brewer H.M."/>
            <person name="Purvine S.O."/>
            <person name="Wright A.T."/>
            <person name="Boxma B."/>
            <person name="Van Alen T."/>
            <person name="Hackstein J.H."/>
            <person name="Baker S.E."/>
            <person name="Grigoriev I.V."/>
            <person name="O'Malley M.A."/>
        </authorList>
    </citation>
    <scope>NUCLEOTIDE SEQUENCE [LARGE SCALE GENOMIC DNA]</scope>
    <source>
        <strain evidence="3 4">G1</strain>
    </source>
</reference>
<feature type="region of interest" description="Disordered" evidence="1">
    <location>
        <begin position="241"/>
        <end position="558"/>
    </location>
</feature>
<dbReference type="CDD" id="cd00014">
    <property type="entry name" value="CH_SF"/>
    <property type="match status" value="1"/>
</dbReference>
<dbReference type="Proteomes" id="UP000193920">
    <property type="component" value="Unassembled WGS sequence"/>
</dbReference>
<dbReference type="InterPro" id="IPR036872">
    <property type="entry name" value="CH_dom_sf"/>
</dbReference>
<keyword evidence="4" id="KW-1185">Reference proteome</keyword>
<dbReference type="SUPFAM" id="SSF47576">
    <property type="entry name" value="Calponin-homology domain, CH-domain"/>
    <property type="match status" value="1"/>
</dbReference>
<dbReference type="GO" id="GO:0000793">
    <property type="term" value="C:condensed chromosome"/>
    <property type="evidence" value="ECO:0007669"/>
    <property type="project" value="TreeGrafter"/>
</dbReference>
<feature type="compositionally biased region" description="Acidic residues" evidence="1">
    <location>
        <begin position="539"/>
        <end position="551"/>
    </location>
</feature>
<feature type="compositionally biased region" description="Polar residues" evidence="1">
    <location>
        <begin position="343"/>
        <end position="352"/>
    </location>
</feature>
<dbReference type="PANTHER" id="PTHR43941:SF1">
    <property type="entry name" value="STRUCTURAL MAINTENANCE OF CHROMOSOMES PROTEIN 2"/>
    <property type="match status" value="1"/>
</dbReference>
<dbReference type="GO" id="GO:0000785">
    <property type="term" value="C:chromatin"/>
    <property type="evidence" value="ECO:0007669"/>
    <property type="project" value="TreeGrafter"/>
</dbReference>
<organism evidence="3 4">
    <name type="scientific">Neocallimastix californiae</name>
    <dbReference type="NCBI Taxonomy" id="1754190"/>
    <lineage>
        <taxon>Eukaryota</taxon>
        <taxon>Fungi</taxon>
        <taxon>Fungi incertae sedis</taxon>
        <taxon>Chytridiomycota</taxon>
        <taxon>Chytridiomycota incertae sedis</taxon>
        <taxon>Neocallimastigomycetes</taxon>
        <taxon>Neocallimastigales</taxon>
        <taxon>Neocallimastigaceae</taxon>
        <taxon>Neocallimastix</taxon>
    </lineage>
</organism>
<accession>A0A1Y2FPE8</accession>
<dbReference type="AlphaFoldDB" id="A0A1Y2FPE8"/>